<keyword evidence="3" id="KW-1185">Reference proteome</keyword>
<dbReference type="RefSeq" id="WP_324766139.1">
    <property type="nucleotide sequence ID" value="NZ_BAAATS010000013.1"/>
</dbReference>
<dbReference type="InterPro" id="IPR000801">
    <property type="entry name" value="Esterase-like"/>
</dbReference>
<dbReference type="Pfam" id="PF00756">
    <property type="entry name" value="Esterase"/>
    <property type="match status" value="1"/>
</dbReference>
<accession>A0ABU6C365</accession>
<evidence type="ECO:0000313" key="2">
    <source>
        <dbReference type="EMBL" id="MEB3959156.1"/>
    </source>
</evidence>
<organism evidence="2 3">
    <name type="scientific">Streptomyces kunmingensis</name>
    <dbReference type="NCBI Taxonomy" id="68225"/>
    <lineage>
        <taxon>Bacteria</taxon>
        <taxon>Bacillati</taxon>
        <taxon>Actinomycetota</taxon>
        <taxon>Actinomycetes</taxon>
        <taxon>Kitasatosporales</taxon>
        <taxon>Streptomycetaceae</taxon>
        <taxon>Streptomyces</taxon>
    </lineage>
</organism>
<dbReference type="Gene3D" id="3.40.50.1820">
    <property type="entry name" value="alpha/beta hydrolase"/>
    <property type="match status" value="1"/>
</dbReference>
<feature type="signal peptide" evidence="1">
    <location>
        <begin position="1"/>
        <end position="39"/>
    </location>
</feature>
<dbReference type="SUPFAM" id="SSF53474">
    <property type="entry name" value="alpha/beta-Hydrolases"/>
    <property type="match status" value="1"/>
</dbReference>
<name>A0ABU6C365_9ACTN</name>
<dbReference type="PANTHER" id="PTHR48098:SF1">
    <property type="entry name" value="DIACYLGLYCEROL ACYLTRANSFERASE_MYCOLYLTRANSFERASE AG85A"/>
    <property type="match status" value="1"/>
</dbReference>
<feature type="chain" id="PRO_5046905725" evidence="1">
    <location>
        <begin position="40"/>
        <end position="343"/>
    </location>
</feature>
<reference evidence="2 3" key="1">
    <citation type="submission" date="2022-10" db="EMBL/GenBank/DDBJ databases">
        <authorList>
            <person name="Xie J."/>
            <person name="Shen N."/>
        </authorList>
    </citation>
    <scope>NUCLEOTIDE SEQUENCE [LARGE SCALE GENOMIC DNA]</scope>
    <source>
        <strain evidence="2 3">DSM 41681</strain>
    </source>
</reference>
<dbReference type="Proteomes" id="UP001352223">
    <property type="component" value="Unassembled WGS sequence"/>
</dbReference>
<dbReference type="EMBL" id="JAOZYB010000006">
    <property type="protein sequence ID" value="MEB3959156.1"/>
    <property type="molecule type" value="Genomic_DNA"/>
</dbReference>
<gene>
    <name evidence="2" type="ORF">OKJ48_02625</name>
</gene>
<dbReference type="PANTHER" id="PTHR48098">
    <property type="entry name" value="ENTEROCHELIN ESTERASE-RELATED"/>
    <property type="match status" value="1"/>
</dbReference>
<evidence type="ECO:0000313" key="3">
    <source>
        <dbReference type="Proteomes" id="UP001352223"/>
    </source>
</evidence>
<proteinExistence type="predicted"/>
<dbReference type="InterPro" id="IPR050583">
    <property type="entry name" value="Mycobacterial_A85_antigen"/>
</dbReference>
<evidence type="ECO:0000256" key="1">
    <source>
        <dbReference type="SAM" id="SignalP"/>
    </source>
</evidence>
<protein>
    <submittedName>
        <fullName evidence="2">Esterase family protein</fullName>
    </submittedName>
</protein>
<keyword evidence="1" id="KW-0732">Signal</keyword>
<dbReference type="InterPro" id="IPR029058">
    <property type="entry name" value="AB_hydrolase_fold"/>
</dbReference>
<sequence>MPGRRRHRRSAARTRLAACTATAALLATGGALGTAPAQGAPATSRSGQAVVAEDGAQIIARKWLDERTVDLTVRSPAVGADVPVRVLLPTSYAQAPGRERPVLYLLQGAHDDYTSWTRETDVESFLAGQDVITVMPSAGATGIPTDWWNFGRRTPDYETFQVDEVMGLLREEFHAGERRAVAGVSTGGYGALAFAARRPGTFAAAASYSGVLDTRAVGMVTVVNAIVARELQLPALLWGDPLLQRANWTAHNPYALAEHLKGTRLYVSQGSGIPSTDFGNLQGAILEGTLYGQARRFTDRLAALGVPAQTHLYQGGSHAWSSWQGEFKTSWPTLAAGLGLPTN</sequence>
<comment type="caution">
    <text evidence="2">The sequence shown here is derived from an EMBL/GenBank/DDBJ whole genome shotgun (WGS) entry which is preliminary data.</text>
</comment>